<feature type="compositionally biased region" description="Basic and acidic residues" evidence="1">
    <location>
        <begin position="417"/>
        <end position="491"/>
    </location>
</feature>
<organism evidence="2 3">
    <name type="scientific">Paramuricea clavata</name>
    <name type="common">Red gorgonian</name>
    <name type="synonym">Violescent sea-whip</name>
    <dbReference type="NCBI Taxonomy" id="317549"/>
    <lineage>
        <taxon>Eukaryota</taxon>
        <taxon>Metazoa</taxon>
        <taxon>Cnidaria</taxon>
        <taxon>Anthozoa</taxon>
        <taxon>Octocorallia</taxon>
        <taxon>Malacalcyonacea</taxon>
        <taxon>Plexauridae</taxon>
        <taxon>Paramuricea</taxon>
    </lineage>
</organism>
<comment type="caution">
    <text evidence="2">The sequence shown here is derived from an EMBL/GenBank/DDBJ whole genome shotgun (WGS) entry which is preliminary data.</text>
</comment>
<feature type="non-terminal residue" evidence="2">
    <location>
        <position position="1"/>
    </location>
</feature>
<evidence type="ECO:0000313" key="3">
    <source>
        <dbReference type="Proteomes" id="UP001152795"/>
    </source>
</evidence>
<evidence type="ECO:0000256" key="1">
    <source>
        <dbReference type="SAM" id="MobiDB-lite"/>
    </source>
</evidence>
<name>A0A6S7LAC8_PARCT</name>
<gene>
    <name evidence="2" type="ORF">PACLA_8A084881</name>
</gene>
<feature type="compositionally biased region" description="Basic and acidic residues" evidence="1">
    <location>
        <begin position="339"/>
        <end position="365"/>
    </location>
</feature>
<sequence length="762" mass="88559">MGESEEAPKFIAQPPVRYAETEEDEDEIPVLPTFRRRTYFGKDLIFEDPIGSELIGDVEFEVDFNYIINDIEKEMVDEERRLPIARVLPIYKTPPVLDEQPYEKSMTTKGSRAVDLNFIDVKTAGVYEQDNLSPINRRKNIVVGTATIEAQISHKGMIINEGLTSYNDDIYTNSHKGNTKNFDNVSGTVDDIVEQKRLLLQIEQEERKKLREGRHNAGQINYDKSSYSIRHGKDTKRQINLNDTNYHAGVQRKDNRSIVEKEGVAATSSNSGEGSYMNEKETNVTGIVNSNQKDGYNKSNNENHYEDEEEKRRLCEVEDKEKLLLERIKFLEKKRQQLYEKKRRERDSKNVGQEHKVYVKQEDKGNNQVSEKSRKHQEQNSTSSTSPDPWSSSSKHDRKENNEDEKRRLAEALAAKRKTEAELEQQREEVLRAAEERRLEEEAKQREEQEAAKERKRNFLENLRRLKQRVLTEEEEKCKESKSQPKREPSRAVHNTGRFSPDLDSPNKSLSGYTKGNDMSAGVDSSNAVQKNVLPQTRSSQYEANVEDKHQGQNEDDSSTVKPEENLRNEEDQKKADEMRRENFKSNRELFMKKIQTEAEQNVQVGRRENNKKVRPKSFYGGMFNKPIHQIIDDSLLGQNVDSTSVGDLVDEEALKQFQREQELKKEHEKVNKLRSSLERESSYTVENVEQLFSETDMEIKKQAGNDWDNLRRKEATASSHPHRRSLVNTLTTEWDSFLDILEDDKRRESETIKMRQEISAQ</sequence>
<dbReference type="AlphaFoldDB" id="A0A6S7LAC8"/>
<protein>
    <submittedName>
        <fullName evidence="2">Uncharacterized protein</fullName>
    </submittedName>
</protein>
<feature type="compositionally biased region" description="Polar residues" evidence="1">
    <location>
        <begin position="286"/>
        <end position="302"/>
    </location>
</feature>
<dbReference type="Proteomes" id="UP001152795">
    <property type="component" value="Unassembled WGS sequence"/>
</dbReference>
<feature type="compositionally biased region" description="Polar residues" evidence="1">
    <location>
        <begin position="523"/>
        <end position="543"/>
    </location>
</feature>
<feature type="region of interest" description="Disordered" evidence="1">
    <location>
        <begin position="339"/>
        <end position="581"/>
    </location>
</feature>
<feature type="compositionally biased region" description="Low complexity" evidence="1">
    <location>
        <begin position="381"/>
        <end position="393"/>
    </location>
</feature>
<accession>A0A6S7LAC8</accession>
<feature type="region of interest" description="Disordered" evidence="1">
    <location>
        <begin position="1"/>
        <end position="24"/>
    </location>
</feature>
<evidence type="ECO:0000313" key="2">
    <source>
        <dbReference type="EMBL" id="CAB4035763.1"/>
    </source>
</evidence>
<feature type="region of interest" description="Disordered" evidence="1">
    <location>
        <begin position="286"/>
        <end position="313"/>
    </location>
</feature>
<reference evidence="2" key="1">
    <citation type="submission" date="2020-04" db="EMBL/GenBank/DDBJ databases">
        <authorList>
            <person name="Alioto T."/>
            <person name="Alioto T."/>
            <person name="Gomez Garrido J."/>
        </authorList>
    </citation>
    <scope>NUCLEOTIDE SEQUENCE</scope>
    <source>
        <strain evidence="2">A484AB</strain>
    </source>
</reference>
<feature type="compositionally biased region" description="Basic and acidic residues" evidence="1">
    <location>
        <begin position="562"/>
        <end position="581"/>
    </location>
</feature>
<dbReference type="OrthoDB" id="6016336at2759"/>
<feature type="compositionally biased region" description="Basic and acidic residues" evidence="1">
    <location>
        <begin position="394"/>
        <end position="410"/>
    </location>
</feature>
<proteinExistence type="predicted"/>
<keyword evidence="3" id="KW-1185">Reference proteome</keyword>
<dbReference type="EMBL" id="CACRXK020021350">
    <property type="protein sequence ID" value="CAB4035763.1"/>
    <property type="molecule type" value="Genomic_DNA"/>
</dbReference>
<feature type="region of interest" description="Disordered" evidence="1">
    <location>
        <begin position="260"/>
        <end position="279"/>
    </location>
</feature>